<keyword evidence="1" id="KW-0808">Transferase</keyword>
<dbReference type="RefSeq" id="WP_071545666.1">
    <property type="nucleotide sequence ID" value="NZ_LKAQ01000004.1"/>
</dbReference>
<accession>A0A1J5NER1</accession>
<protein>
    <submittedName>
        <fullName evidence="1">Arylsulfotransferase (ASST)</fullName>
    </submittedName>
</protein>
<dbReference type="Pfam" id="PF05935">
    <property type="entry name" value="Arylsulfotrans"/>
    <property type="match status" value="1"/>
</dbReference>
<evidence type="ECO:0000313" key="2">
    <source>
        <dbReference type="Proteomes" id="UP000181901"/>
    </source>
</evidence>
<comment type="caution">
    <text evidence="1">The sequence shown here is derived from an EMBL/GenBank/DDBJ whole genome shotgun (WGS) entry which is preliminary data.</text>
</comment>
<proteinExistence type="predicted"/>
<reference evidence="1 2" key="1">
    <citation type="submission" date="2015-09" db="EMBL/GenBank/DDBJ databases">
        <title>Genome of Desulfovibrio dechloracetivorans BerOc1, a mercury methylating strain isolated from highly hydrocarbons and metals contaminated coastal sediments.</title>
        <authorList>
            <person name="Goni Urriza M."/>
            <person name="Gassie C."/>
            <person name="Bouchez O."/>
            <person name="Klopp C."/>
            <person name="Ranchou-Peyruse A."/>
            <person name="Remy G."/>
        </authorList>
    </citation>
    <scope>NUCLEOTIDE SEQUENCE [LARGE SCALE GENOMIC DNA]</scope>
    <source>
        <strain evidence="1 2">BerOc1</strain>
    </source>
</reference>
<keyword evidence="2" id="KW-1185">Reference proteome</keyword>
<dbReference type="Proteomes" id="UP000181901">
    <property type="component" value="Unassembled WGS sequence"/>
</dbReference>
<dbReference type="PANTHER" id="PTHR35340">
    <property type="entry name" value="PQQ ENZYME REPEAT PROTEIN-RELATED"/>
    <property type="match status" value="1"/>
</dbReference>
<dbReference type="InterPro" id="IPR053143">
    <property type="entry name" value="Arylsulfate_ST"/>
</dbReference>
<dbReference type="GO" id="GO:0004062">
    <property type="term" value="F:aryl sulfotransferase activity"/>
    <property type="evidence" value="ECO:0007669"/>
    <property type="project" value="InterPro"/>
</dbReference>
<dbReference type="InterPro" id="IPR010262">
    <property type="entry name" value="Arylsulfotransferase_bact"/>
</dbReference>
<dbReference type="OrthoDB" id="264813at2"/>
<sequence length="479" mass="54659">MKRREFLTGAAVAAAATLVNPLKALSFPTVFPHGTTIYKPEKCFGGYTVFGTEVESEGTVLIDMNGNVARQWKNVCQAEHPPKMLKGGFLAGAMRPAPEKKGRVWADPDSTDFVVVDWDGKVLRRVPRAGLHHDYQFEGNPAGYHTPAMPLDNYKGKVLILSHKFTHNQYISDKELYDDYLVEVDADNNVIWDWVASEHFDEMDFPLDFKKTMYKYPTFSMTRTPGRKGGDWIHVNAASYLGPNKWWDEDKEKYAVFNPENIIISCRQTNTNFIIDKKTKKVVWQLGPDFYSDSVWEFGGKQYKRALSKLGQIIGQHHTHMIPRGLPGEGNILVYDNGGYAGYGKRNPGAPVGWSDARRDYSRVIEFDPRTLKVVWEHSAKQMGMRNKYQFYSDYVSSAQRLPNGNTLITNGAVGQFQEVTPDHEIVWEYISPYYTENGKYNLVYRAMRVPYDYIPQLDKPTEVKVTPPDNTTFRIKAG</sequence>
<evidence type="ECO:0000313" key="1">
    <source>
        <dbReference type="EMBL" id="OIQ50209.1"/>
    </source>
</evidence>
<gene>
    <name evidence="1" type="ORF">BerOc1_02139</name>
</gene>
<dbReference type="PANTHER" id="PTHR35340:SF5">
    <property type="entry name" value="ASST-DOMAIN-CONTAINING PROTEIN"/>
    <property type="match status" value="1"/>
</dbReference>
<organism evidence="1 2">
    <name type="scientific">Pseudodesulfovibrio hydrargyri</name>
    <dbReference type="NCBI Taxonomy" id="2125990"/>
    <lineage>
        <taxon>Bacteria</taxon>
        <taxon>Pseudomonadati</taxon>
        <taxon>Thermodesulfobacteriota</taxon>
        <taxon>Desulfovibrionia</taxon>
        <taxon>Desulfovibrionales</taxon>
        <taxon>Desulfovibrionaceae</taxon>
    </lineage>
</organism>
<dbReference type="EMBL" id="LKAQ01000004">
    <property type="protein sequence ID" value="OIQ50209.1"/>
    <property type="molecule type" value="Genomic_DNA"/>
</dbReference>
<name>A0A1J5NER1_9BACT</name>
<dbReference type="AlphaFoldDB" id="A0A1J5NER1"/>